<proteinExistence type="predicted"/>
<evidence type="ECO:0000313" key="2">
    <source>
        <dbReference type="EMBL" id="MFD1310749.1"/>
    </source>
</evidence>
<reference evidence="3" key="1">
    <citation type="journal article" date="2019" name="Int. J. Syst. Evol. Microbiol.">
        <title>The Global Catalogue of Microorganisms (GCM) 10K type strain sequencing project: providing services to taxonomists for standard genome sequencing and annotation.</title>
        <authorList>
            <consortium name="The Broad Institute Genomics Platform"/>
            <consortium name="The Broad Institute Genome Sequencing Center for Infectious Disease"/>
            <person name="Wu L."/>
            <person name="Ma J."/>
        </authorList>
    </citation>
    <scope>NUCLEOTIDE SEQUENCE [LARGE SCALE GENOMIC DNA]</scope>
    <source>
        <strain evidence="3">CGMCC 4.7020</strain>
    </source>
</reference>
<keyword evidence="3" id="KW-1185">Reference proteome</keyword>
<evidence type="ECO:0000313" key="3">
    <source>
        <dbReference type="Proteomes" id="UP001597058"/>
    </source>
</evidence>
<organism evidence="2 3">
    <name type="scientific">Streptomyces kaempferi</name>
    <dbReference type="NCBI Taxonomy" id="333725"/>
    <lineage>
        <taxon>Bacteria</taxon>
        <taxon>Bacillati</taxon>
        <taxon>Actinomycetota</taxon>
        <taxon>Actinomycetes</taxon>
        <taxon>Kitasatosporales</taxon>
        <taxon>Streptomycetaceae</taxon>
        <taxon>Streptomyces</taxon>
    </lineage>
</organism>
<name>A0ABW3XNR0_9ACTN</name>
<protein>
    <submittedName>
        <fullName evidence="2">Uncharacterized protein</fullName>
    </submittedName>
</protein>
<comment type="caution">
    <text evidence="2">The sequence shown here is derived from an EMBL/GenBank/DDBJ whole genome shotgun (WGS) entry which is preliminary data.</text>
</comment>
<evidence type="ECO:0000256" key="1">
    <source>
        <dbReference type="SAM" id="MobiDB-lite"/>
    </source>
</evidence>
<gene>
    <name evidence="2" type="ORF">ACFQ5X_33545</name>
</gene>
<accession>A0ABW3XNR0</accession>
<dbReference type="Proteomes" id="UP001597058">
    <property type="component" value="Unassembled WGS sequence"/>
</dbReference>
<dbReference type="RefSeq" id="WP_381234956.1">
    <property type="nucleotide sequence ID" value="NZ_JBHSKH010000023.1"/>
</dbReference>
<dbReference type="EMBL" id="JBHTMM010000059">
    <property type="protein sequence ID" value="MFD1310749.1"/>
    <property type="molecule type" value="Genomic_DNA"/>
</dbReference>
<feature type="region of interest" description="Disordered" evidence="1">
    <location>
        <begin position="1"/>
        <end position="20"/>
    </location>
</feature>
<sequence>MTCRVGRDSTPGPRAVCLPEKPTRSVPRTVAAVDGDAVAAVTVDDDAAAGRDAA</sequence>